<dbReference type="PANTHER" id="PTHR36694">
    <property type="entry name" value="PASIFLORA 1, ISOFORM A-RELATED"/>
    <property type="match status" value="1"/>
</dbReference>
<proteinExistence type="predicted"/>
<organism evidence="2 3">
    <name type="scientific">Parnassius mnemosyne</name>
    <name type="common">clouded apollo</name>
    <dbReference type="NCBI Taxonomy" id="213953"/>
    <lineage>
        <taxon>Eukaryota</taxon>
        <taxon>Metazoa</taxon>
        <taxon>Ecdysozoa</taxon>
        <taxon>Arthropoda</taxon>
        <taxon>Hexapoda</taxon>
        <taxon>Insecta</taxon>
        <taxon>Pterygota</taxon>
        <taxon>Neoptera</taxon>
        <taxon>Endopterygota</taxon>
        <taxon>Lepidoptera</taxon>
        <taxon>Glossata</taxon>
        <taxon>Ditrysia</taxon>
        <taxon>Papilionoidea</taxon>
        <taxon>Papilionidae</taxon>
        <taxon>Parnassiinae</taxon>
        <taxon>Parnassini</taxon>
        <taxon>Parnassius</taxon>
        <taxon>Driopa</taxon>
    </lineage>
</organism>
<name>A0AAV1KJ27_9NEOP</name>
<protein>
    <recommendedName>
        <fullName evidence="4">Transmembrane protein 216</fullName>
    </recommendedName>
</protein>
<evidence type="ECO:0008006" key="4">
    <source>
        <dbReference type="Google" id="ProtNLM"/>
    </source>
</evidence>
<evidence type="ECO:0000256" key="1">
    <source>
        <dbReference type="SAM" id="Phobius"/>
    </source>
</evidence>
<keyword evidence="1" id="KW-0812">Transmembrane</keyword>
<reference evidence="2 3" key="1">
    <citation type="submission" date="2023-11" db="EMBL/GenBank/DDBJ databases">
        <authorList>
            <person name="Hedman E."/>
            <person name="Englund M."/>
            <person name="Stromberg M."/>
            <person name="Nyberg Akerstrom W."/>
            <person name="Nylinder S."/>
            <person name="Jareborg N."/>
            <person name="Kallberg Y."/>
            <person name="Kronander E."/>
        </authorList>
    </citation>
    <scope>NUCLEOTIDE SEQUENCE [LARGE SCALE GENOMIC DNA]</scope>
</reference>
<evidence type="ECO:0000313" key="2">
    <source>
        <dbReference type="EMBL" id="CAK1583016.1"/>
    </source>
</evidence>
<feature type="transmembrane region" description="Helical" evidence="1">
    <location>
        <begin position="129"/>
        <end position="150"/>
    </location>
</feature>
<feature type="transmembrane region" description="Helical" evidence="1">
    <location>
        <begin position="21"/>
        <end position="44"/>
    </location>
</feature>
<dbReference type="EMBL" id="CAVLGL010000046">
    <property type="protein sequence ID" value="CAK1583016.1"/>
    <property type="molecule type" value="Genomic_DNA"/>
</dbReference>
<feature type="transmembrane region" description="Helical" evidence="1">
    <location>
        <begin position="64"/>
        <end position="85"/>
    </location>
</feature>
<dbReference type="PANTHER" id="PTHR36694:SF11">
    <property type="entry name" value="LP21121P-RELATED"/>
    <property type="match status" value="1"/>
</dbReference>
<evidence type="ECO:0000313" key="3">
    <source>
        <dbReference type="Proteomes" id="UP001314205"/>
    </source>
</evidence>
<dbReference type="AlphaFoldDB" id="A0AAV1KJ27"/>
<feature type="transmembrane region" description="Helical" evidence="1">
    <location>
        <begin position="97"/>
        <end position="117"/>
    </location>
</feature>
<keyword evidence="1" id="KW-0472">Membrane</keyword>
<dbReference type="Proteomes" id="UP001314205">
    <property type="component" value="Unassembled WGS sequence"/>
</dbReference>
<gene>
    <name evidence="2" type="ORF">PARMNEM_LOCUS4467</name>
</gene>
<comment type="caution">
    <text evidence="2">The sequence shown here is derived from an EMBL/GenBank/DDBJ whole genome shotgun (WGS) entry which is preliminary data.</text>
</comment>
<accession>A0AAV1KJ27</accession>
<keyword evidence="1" id="KW-1133">Transmembrane helix</keyword>
<keyword evidence="3" id="KW-1185">Reference proteome</keyword>
<sequence>MQLEIPECRRCCCFIPLRYGIIVFGYVNLIFSLLTLGVEIWLLTGDKDMEHTMTLYRGASFVTQAWLPVILYLLEAIFEVVLLVGAHLKNPRLLRVYYYYGITTTSAMASVVLFLMVRHYEALYDWNAALFEGCFMFCGFALQIYLLMLIRTELKKLKQKSQLSFINHVAEVVVVAPQGGVGRNPF</sequence>